<dbReference type="EMBL" id="JAUQYP010000001">
    <property type="protein sequence ID" value="MDO8107626.1"/>
    <property type="molecule type" value="Genomic_DNA"/>
</dbReference>
<feature type="transmembrane region" description="Helical" evidence="6">
    <location>
        <begin position="222"/>
        <end position="245"/>
    </location>
</feature>
<reference evidence="7 8" key="1">
    <citation type="submission" date="2023-07" db="EMBL/GenBank/DDBJ databases">
        <title>Description of novel actinomycetes strains, isolated from tidal flat sediment.</title>
        <authorList>
            <person name="Lu C."/>
        </authorList>
    </citation>
    <scope>NUCLEOTIDE SEQUENCE [LARGE SCALE GENOMIC DNA]</scope>
    <source>
        <strain evidence="7 8">SYSU T00b441</strain>
    </source>
</reference>
<dbReference type="EC" id="1.6.5.9" evidence="7"/>
<protein>
    <submittedName>
        <fullName evidence="7">NADH-quinone oxidoreductase subunit H</fullName>
        <ecNumber evidence="7">1.6.5.9</ecNumber>
    </submittedName>
</protein>
<keyword evidence="7" id="KW-0560">Oxidoreductase</keyword>
<evidence type="ECO:0000256" key="3">
    <source>
        <dbReference type="ARBA" id="ARBA00022989"/>
    </source>
</evidence>
<comment type="similarity">
    <text evidence="5">Belongs to the complex I subunit 1 family.</text>
</comment>
<evidence type="ECO:0000256" key="6">
    <source>
        <dbReference type="SAM" id="Phobius"/>
    </source>
</evidence>
<evidence type="ECO:0000313" key="8">
    <source>
        <dbReference type="Proteomes" id="UP001232536"/>
    </source>
</evidence>
<dbReference type="Proteomes" id="UP001232536">
    <property type="component" value="Unassembled WGS sequence"/>
</dbReference>
<keyword evidence="2 5" id="KW-0812">Transmembrane</keyword>
<evidence type="ECO:0000313" key="7">
    <source>
        <dbReference type="EMBL" id="MDO8107626.1"/>
    </source>
</evidence>
<feature type="transmembrane region" description="Helical" evidence="6">
    <location>
        <begin position="137"/>
        <end position="158"/>
    </location>
</feature>
<feature type="transmembrane region" description="Helical" evidence="6">
    <location>
        <begin position="104"/>
        <end position="125"/>
    </location>
</feature>
<keyword evidence="8" id="KW-1185">Reference proteome</keyword>
<feature type="transmembrane region" description="Helical" evidence="6">
    <location>
        <begin position="178"/>
        <end position="202"/>
    </location>
</feature>
<dbReference type="PANTHER" id="PTHR11432:SF3">
    <property type="entry name" value="NADH-UBIQUINONE OXIDOREDUCTASE CHAIN 1"/>
    <property type="match status" value="1"/>
</dbReference>
<dbReference type="Pfam" id="PF00146">
    <property type="entry name" value="NADHdh"/>
    <property type="match status" value="1"/>
</dbReference>
<feature type="transmembrane region" description="Helical" evidence="6">
    <location>
        <begin position="284"/>
        <end position="307"/>
    </location>
</feature>
<dbReference type="GO" id="GO:0050136">
    <property type="term" value="F:NADH dehydrogenase (quinone) (non-electrogenic) activity"/>
    <property type="evidence" value="ECO:0007669"/>
    <property type="project" value="UniProtKB-EC"/>
</dbReference>
<organism evidence="7 8">
    <name type="scientific">Actinotalea lenta</name>
    <dbReference type="NCBI Taxonomy" id="3064654"/>
    <lineage>
        <taxon>Bacteria</taxon>
        <taxon>Bacillati</taxon>
        <taxon>Actinomycetota</taxon>
        <taxon>Actinomycetes</taxon>
        <taxon>Micrococcales</taxon>
        <taxon>Cellulomonadaceae</taxon>
        <taxon>Actinotalea</taxon>
    </lineage>
</organism>
<dbReference type="PANTHER" id="PTHR11432">
    <property type="entry name" value="NADH DEHYDROGENASE SUBUNIT 1"/>
    <property type="match status" value="1"/>
</dbReference>
<gene>
    <name evidence="7" type="ORF">Q6348_10505</name>
</gene>
<keyword evidence="3 6" id="KW-1133">Transmembrane helix</keyword>
<evidence type="ECO:0000256" key="2">
    <source>
        <dbReference type="ARBA" id="ARBA00022692"/>
    </source>
</evidence>
<accession>A0ABT9D9R9</accession>
<feature type="transmembrane region" description="Helical" evidence="6">
    <location>
        <begin position="12"/>
        <end position="32"/>
    </location>
</feature>
<sequence>MPEVTTLQPWWAALAPVTLLTLAAAGAAMAGAQTARRRGDGPLVAATTPLTETWRLLRQRRRVPVAADRVLWHVAVGGLPVVAVLMAVVVPLGSVVLVDSPVGVVWFNAMDVMLWALWWLAGWGPNSTHSLVAGHRFLGLALAYELPLMFALTSPAIAAHSLRLADVASAQQGLWFAVWMPVAFGVYLLSAVAFSSWGPFAVAAHSDLAGGVLAETSGVDRWLVLAGRHLVLAAAALVAVPLFLGGGAGPVLGPVAWTLVKALVVLAVLELSAGRAPMIRPERFAEVGWMVLLPATVLQMLVAAGGAS</sequence>
<evidence type="ECO:0000256" key="1">
    <source>
        <dbReference type="ARBA" id="ARBA00004141"/>
    </source>
</evidence>
<dbReference type="InterPro" id="IPR001694">
    <property type="entry name" value="NADH_UbQ_OxRdtase_su1/FPO"/>
</dbReference>
<feature type="transmembrane region" description="Helical" evidence="6">
    <location>
        <begin position="70"/>
        <end position="92"/>
    </location>
</feature>
<evidence type="ECO:0000256" key="4">
    <source>
        <dbReference type="ARBA" id="ARBA00023136"/>
    </source>
</evidence>
<feature type="transmembrane region" description="Helical" evidence="6">
    <location>
        <begin position="251"/>
        <end position="272"/>
    </location>
</feature>
<proteinExistence type="inferred from homology"/>
<comment type="subcellular location">
    <subcellularLocation>
        <location evidence="5">Cell membrane</location>
        <topology evidence="5">Multi-pass membrane protein</topology>
    </subcellularLocation>
    <subcellularLocation>
        <location evidence="1">Membrane</location>
        <topology evidence="1">Multi-pass membrane protein</topology>
    </subcellularLocation>
</comment>
<keyword evidence="4 6" id="KW-0472">Membrane</keyword>
<evidence type="ECO:0000256" key="5">
    <source>
        <dbReference type="RuleBase" id="RU000471"/>
    </source>
</evidence>
<dbReference type="RefSeq" id="WP_304601244.1">
    <property type="nucleotide sequence ID" value="NZ_JAUQYO010000001.1"/>
</dbReference>
<keyword evidence="5" id="KW-0520">NAD</keyword>
<comment type="caution">
    <text evidence="7">The sequence shown here is derived from an EMBL/GenBank/DDBJ whole genome shotgun (WGS) entry which is preliminary data.</text>
</comment>
<name>A0ABT9D9R9_9CELL</name>